<dbReference type="Proteomes" id="UP001221189">
    <property type="component" value="Unassembled WGS sequence"/>
</dbReference>
<protein>
    <submittedName>
        <fullName evidence="3">Methyltransferase domain-containing protein</fullName>
    </submittedName>
</protein>
<dbReference type="Pfam" id="PF13649">
    <property type="entry name" value="Methyltransf_25"/>
    <property type="match status" value="1"/>
</dbReference>
<dbReference type="EMBL" id="JAQQXT010000008">
    <property type="protein sequence ID" value="MDC8772735.1"/>
    <property type="molecule type" value="Genomic_DNA"/>
</dbReference>
<proteinExistence type="predicted"/>
<evidence type="ECO:0000313" key="3">
    <source>
        <dbReference type="EMBL" id="MDC8772735.1"/>
    </source>
</evidence>
<keyword evidence="4" id="KW-1185">Reference proteome</keyword>
<evidence type="ECO:0000259" key="2">
    <source>
        <dbReference type="Pfam" id="PF13649"/>
    </source>
</evidence>
<dbReference type="InterPro" id="IPR013783">
    <property type="entry name" value="Ig-like_fold"/>
</dbReference>
<dbReference type="Gene3D" id="2.60.40.10">
    <property type="entry name" value="Immunoglobulins"/>
    <property type="match status" value="1"/>
</dbReference>
<dbReference type="PANTHER" id="PTHR43861">
    <property type="entry name" value="TRANS-ACONITATE 2-METHYLTRANSFERASE-RELATED"/>
    <property type="match status" value="1"/>
</dbReference>
<sequence length="400" mass="43751">MNFSGYVSAATSVNKVAAGRNFSVQVRVHNRSGQSWPSDTLHPLNASYHWDSATTGTTAVHDGRRSPLTPATVENDGYADSELVVSAPKLAGRYRLVVTVVAEGWAWLEQHGLTPAVLEIEVAIAQSAVLTRKGTDIEWERWGSDDPYFGVLTSPQFRQQTMTNEARAVFFASGHAHVKQVLNTCRAHLATDFVPNKVLDFGCGVGRLVIPFASVAHEVVGVDISPSMLAEAARNCHEQSAFNVELLPSDDTLSALDGDFDLVHSSIVLQHIEVSRGRILFEQLVQRIRPGGLGAIQITYGWDVYADSFGQQPAIPPVPSPTRLQLLKAEIRSHLPRKTRSFATVASAVATDPEMQMNFYNLSELMFLLQRAGISRVYSELTDHGGALGIFLYFQKPPNG</sequence>
<accession>A0ABT5KFW6</accession>
<evidence type="ECO:0000256" key="1">
    <source>
        <dbReference type="ARBA" id="ARBA00022679"/>
    </source>
</evidence>
<keyword evidence="1" id="KW-0808">Transferase</keyword>
<dbReference type="GO" id="GO:0008168">
    <property type="term" value="F:methyltransferase activity"/>
    <property type="evidence" value="ECO:0007669"/>
    <property type="project" value="UniProtKB-KW"/>
</dbReference>
<dbReference type="RefSeq" id="WP_273600909.1">
    <property type="nucleotide sequence ID" value="NZ_JAQQXT010000008.1"/>
</dbReference>
<dbReference type="InterPro" id="IPR029063">
    <property type="entry name" value="SAM-dependent_MTases_sf"/>
</dbReference>
<feature type="domain" description="Methyltransferase" evidence="2">
    <location>
        <begin position="198"/>
        <end position="292"/>
    </location>
</feature>
<dbReference type="GO" id="GO:0032259">
    <property type="term" value="P:methylation"/>
    <property type="evidence" value="ECO:0007669"/>
    <property type="project" value="UniProtKB-KW"/>
</dbReference>
<reference evidence="3 4" key="1">
    <citation type="submission" date="2022-10" db="EMBL/GenBank/DDBJ databases">
        <title>Paucibacter sp. hw1 Genome sequencing.</title>
        <authorList>
            <person name="Park S."/>
        </authorList>
    </citation>
    <scope>NUCLEOTIDE SEQUENCE [LARGE SCALE GENOMIC DNA]</scope>
    <source>
        <strain evidence="4">hw1</strain>
    </source>
</reference>
<dbReference type="InterPro" id="IPR041698">
    <property type="entry name" value="Methyltransf_25"/>
</dbReference>
<keyword evidence="3" id="KW-0489">Methyltransferase</keyword>
<gene>
    <name evidence="3" type="ORF">PRZ03_14220</name>
</gene>
<evidence type="ECO:0000313" key="4">
    <source>
        <dbReference type="Proteomes" id="UP001221189"/>
    </source>
</evidence>
<dbReference type="Gene3D" id="3.40.50.150">
    <property type="entry name" value="Vaccinia Virus protein VP39"/>
    <property type="match status" value="1"/>
</dbReference>
<dbReference type="SUPFAM" id="SSF53335">
    <property type="entry name" value="S-adenosyl-L-methionine-dependent methyltransferases"/>
    <property type="match status" value="1"/>
</dbReference>
<comment type="caution">
    <text evidence="3">The sequence shown here is derived from an EMBL/GenBank/DDBJ whole genome shotgun (WGS) entry which is preliminary data.</text>
</comment>
<organism evidence="3 4">
    <name type="scientific">Roseateles albus</name>
    <dbReference type="NCBI Taxonomy" id="2987525"/>
    <lineage>
        <taxon>Bacteria</taxon>
        <taxon>Pseudomonadati</taxon>
        <taxon>Pseudomonadota</taxon>
        <taxon>Betaproteobacteria</taxon>
        <taxon>Burkholderiales</taxon>
        <taxon>Sphaerotilaceae</taxon>
        <taxon>Roseateles</taxon>
    </lineage>
</organism>
<name>A0ABT5KFW6_9BURK</name>
<dbReference type="CDD" id="cd02440">
    <property type="entry name" value="AdoMet_MTases"/>
    <property type="match status" value="1"/>
</dbReference>